<feature type="compositionally biased region" description="Low complexity" evidence="2">
    <location>
        <begin position="176"/>
        <end position="193"/>
    </location>
</feature>
<evidence type="ECO:0000313" key="3">
    <source>
        <dbReference type="EMBL" id="KAK8892856.1"/>
    </source>
</evidence>
<keyword evidence="1" id="KW-0175">Coiled coil</keyword>
<evidence type="ECO:0000256" key="1">
    <source>
        <dbReference type="SAM" id="Coils"/>
    </source>
</evidence>
<sequence length="502" mass="57742">MNELFESEIINGKHIFEEGRTFDNNYITNKSESSIDNFDLERDSLYKFFVANAIQMEKIDNDKDKINNQNQEEDLRKIRLNENVNNTPEEELEISHCFNLNNNSNNETENKNFSKNTDSIMKKENNDILTTQPLKDAGPENNNNNNAFDIQTNSDQAREDGTDPTSEHFQTNNTPINSQNEETESTSSEINPNKSSTTNPEFTEESKESQPATNEAQVPEEFTQNPTKNRQLETIEKNDTESATEAADKSSANLEETKEKIRQSSSLPQPPKIVPLSIRLKRYRQFANRRDIATSPISTLNLEDEKDDEKRLEDSEAQMIEPSPPRTDPSSTKKKARRKPFNNRKSDTEKRDRESESARHLDLSRVSTPIQARKTPRTRQKAEKKDRFEMPSPQVVLDIDAVRNQFIRGKIELLPLVERIDKDTVSTSDSMKHLKCNSIENDNKFNVEVPNSMGSGIASVRQLIEQNRKQIFFPVSCNRIARVKSQRSSRSPNHFKNHSKFE</sequence>
<feature type="compositionally biased region" description="Basic and acidic residues" evidence="2">
    <location>
        <begin position="380"/>
        <end position="389"/>
    </location>
</feature>
<dbReference type="EMBL" id="JAPFFF010000004">
    <property type="protein sequence ID" value="KAK8892856.1"/>
    <property type="molecule type" value="Genomic_DNA"/>
</dbReference>
<feature type="region of interest" description="Disordered" evidence="2">
    <location>
        <begin position="483"/>
        <end position="502"/>
    </location>
</feature>
<feature type="compositionally biased region" description="Basic and acidic residues" evidence="2">
    <location>
        <begin position="344"/>
        <end position="363"/>
    </location>
</feature>
<feature type="region of interest" description="Disordered" evidence="2">
    <location>
        <begin position="131"/>
        <end position="150"/>
    </location>
</feature>
<evidence type="ECO:0000256" key="2">
    <source>
        <dbReference type="SAM" id="MobiDB-lite"/>
    </source>
</evidence>
<comment type="caution">
    <text evidence="3">The sequence shown here is derived from an EMBL/GenBank/DDBJ whole genome shotgun (WGS) entry which is preliminary data.</text>
</comment>
<organism evidence="3 4">
    <name type="scientific">Tritrichomonas musculus</name>
    <dbReference type="NCBI Taxonomy" id="1915356"/>
    <lineage>
        <taxon>Eukaryota</taxon>
        <taxon>Metamonada</taxon>
        <taxon>Parabasalia</taxon>
        <taxon>Tritrichomonadida</taxon>
        <taxon>Tritrichomonadidae</taxon>
        <taxon>Tritrichomonas</taxon>
    </lineage>
</organism>
<accession>A0ABR2KP91</accession>
<dbReference type="Proteomes" id="UP001470230">
    <property type="component" value="Unassembled WGS sequence"/>
</dbReference>
<name>A0ABR2KP91_9EUKA</name>
<feature type="compositionally biased region" description="Polar residues" evidence="2">
    <location>
        <begin position="209"/>
        <end position="229"/>
    </location>
</feature>
<reference evidence="3 4" key="1">
    <citation type="submission" date="2024-04" db="EMBL/GenBank/DDBJ databases">
        <title>Tritrichomonas musculus Genome.</title>
        <authorList>
            <person name="Alves-Ferreira E."/>
            <person name="Grigg M."/>
            <person name="Lorenzi H."/>
            <person name="Galac M."/>
        </authorList>
    </citation>
    <scope>NUCLEOTIDE SEQUENCE [LARGE SCALE GENOMIC DNA]</scope>
    <source>
        <strain evidence="3 4">EAF2021</strain>
    </source>
</reference>
<keyword evidence="4" id="KW-1185">Reference proteome</keyword>
<gene>
    <name evidence="3" type="ORF">M9Y10_030107</name>
</gene>
<feature type="compositionally biased region" description="Basic residues" evidence="2">
    <location>
        <begin position="332"/>
        <end position="342"/>
    </location>
</feature>
<protein>
    <submittedName>
        <fullName evidence="3">Uncharacterized protein</fullName>
    </submittedName>
</protein>
<feature type="region of interest" description="Disordered" evidence="2">
    <location>
        <begin position="155"/>
        <end position="272"/>
    </location>
</feature>
<feature type="compositionally biased region" description="Basic and acidic residues" evidence="2">
    <location>
        <begin position="230"/>
        <end position="240"/>
    </location>
</feature>
<proteinExistence type="predicted"/>
<feature type="region of interest" description="Disordered" evidence="2">
    <location>
        <begin position="298"/>
        <end position="389"/>
    </location>
</feature>
<evidence type="ECO:0000313" key="4">
    <source>
        <dbReference type="Proteomes" id="UP001470230"/>
    </source>
</evidence>
<feature type="coiled-coil region" evidence="1">
    <location>
        <begin position="56"/>
        <end position="83"/>
    </location>
</feature>
<feature type="compositionally biased region" description="Polar residues" evidence="2">
    <location>
        <begin position="163"/>
        <end position="175"/>
    </location>
</feature>